<feature type="transmembrane region" description="Helical" evidence="10">
    <location>
        <begin position="21"/>
        <end position="41"/>
    </location>
</feature>
<feature type="domain" description="Cation efflux protein transmembrane" evidence="11">
    <location>
        <begin position="24"/>
        <end position="212"/>
    </location>
</feature>
<keyword evidence="6 10" id="KW-1133">Transmembrane helix</keyword>
<dbReference type="Proteomes" id="UP000184292">
    <property type="component" value="Unassembled WGS sequence"/>
</dbReference>
<dbReference type="EMBL" id="FQYO01000001">
    <property type="protein sequence ID" value="SHI33001.1"/>
    <property type="molecule type" value="Genomic_DNA"/>
</dbReference>
<evidence type="ECO:0000259" key="11">
    <source>
        <dbReference type="Pfam" id="PF01545"/>
    </source>
</evidence>
<dbReference type="InterPro" id="IPR027469">
    <property type="entry name" value="Cation_efflux_TMD_sf"/>
</dbReference>
<name>A0A1M6A974_9RHOB</name>
<organism evidence="13 14">
    <name type="scientific">Wenxinia saemankumensis</name>
    <dbReference type="NCBI Taxonomy" id="1447782"/>
    <lineage>
        <taxon>Bacteria</taxon>
        <taxon>Pseudomonadati</taxon>
        <taxon>Pseudomonadota</taxon>
        <taxon>Alphaproteobacteria</taxon>
        <taxon>Rhodobacterales</taxon>
        <taxon>Roseobacteraceae</taxon>
        <taxon>Wenxinia</taxon>
    </lineage>
</organism>
<keyword evidence="8 10" id="KW-0472">Membrane</keyword>
<evidence type="ECO:0000256" key="5">
    <source>
        <dbReference type="ARBA" id="ARBA00022906"/>
    </source>
</evidence>
<feature type="transmembrane region" description="Helical" evidence="10">
    <location>
        <begin position="88"/>
        <end position="107"/>
    </location>
</feature>
<dbReference type="OrthoDB" id="9809646at2"/>
<dbReference type="InterPro" id="IPR050681">
    <property type="entry name" value="CDF/SLC30A"/>
</dbReference>
<comment type="similarity">
    <text evidence="2">Belongs to the cation diffusion facilitator (CDF) transporter (TC 2.A.4) family. SLC30A subfamily.</text>
</comment>
<evidence type="ECO:0000256" key="6">
    <source>
        <dbReference type="ARBA" id="ARBA00022989"/>
    </source>
</evidence>
<dbReference type="RefSeq" id="WP_073325902.1">
    <property type="nucleotide sequence ID" value="NZ_FQYO01000001.1"/>
</dbReference>
<dbReference type="InterPro" id="IPR002524">
    <property type="entry name" value="Cation_efflux"/>
</dbReference>
<evidence type="ECO:0000256" key="4">
    <source>
        <dbReference type="ARBA" id="ARBA00022692"/>
    </source>
</evidence>
<proteinExistence type="inferred from homology"/>
<protein>
    <submittedName>
        <fullName evidence="13">Cobalt-zinc-cadmium efflux system protein</fullName>
    </submittedName>
</protein>
<keyword evidence="5" id="KW-0864">Zinc transport</keyword>
<keyword evidence="5" id="KW-0862">Zinc</keyword>
<dbReference type="InterPro" id="IPR027470">
    <property type="entry name" value="Cation_efflux_CTD"/>
</dbReference>
<dbReference type="PANTHER" id="PTHR11562">
    <property type="entry name" value="CATION EFFLUX PROTEIN/ ZINC TRANSPORTER"/>
    <property type="match status" value="1"/>
</dbReference>
<evidence type="ECO:0000259" key="12">
    <source>
        <dbReference type="Pfam" id="PF16916"/>
    </source>
</evidence>
<dbReference type="InterPro" id="IPR058533">
    <property type="entry name" value="Cation_efflux_TM"/>
</dbReference>
<dbReference type="SUPFAM" id="SSF160240">
    <property type="entry name" value="Cation efflux protein cytoplasmic domain-like"/>
    <property type="match status" value="1"/>
</dbReference>
<evidence type="ECO:0000256" key="3">
    <source>
        <dbReference type="ARBA" id="ARBA00022448"/>
    </source>
</evidence>
<evidence type="ECO:0000313" key="14">
    <source>
        <dbReference type="Proteomes" id="UP000184292"/>
    </source>
</evidence>
<evidence type="ECO:0000256" key="7">
    <source>
        <dbReference type="ARBA" id="ARBA00023065"/>
    </source>
</evidence>
<evidence type="ECO:0000313" key="13">
    <source>
        <dbReference type="EMBL" id="SHI33001.1"/>
    </source>
</evidence>
<dbReference type="Pfam" id="PF16916">
    <property type="entry name" value="ZT_dimer"/>
    <property type="match status" value="1"/>
</dbReference>
<dbReference type="InterPro" id="IPR036837">
    <property type="entry name" value="Cation_efflux_CTD_sf"/>
</dbReference>
<sequence>MAQAHGHHHHHHPADLGDRRVLGAVLVNLALTVAQIVGGILSGSLALIADALHNLSDAVSLVIAFAARRIARRPSDAGMTFGYVRAEVVAALVNYTTLILIGLYLLWEAWARFLDPQPIEGWTVVWIAALALLVDVVTAWLTFALSKESMNIRAAFLHNVADALGSVGVIVAGVLVILYGWWIVDPIVTAMISAYILWHAISEIGGAIRILMLGAPEGVETGEVVDALRAADGVRDLHHVHLWQIDESKLALEAHLVVDPGAGMDRADAVKARVKAMLAERFGIGHATLELERPGDACGEAETIGHDAERDREEDPGRDPAHAH</sequence>
<feature type="transmembrane region" description="Helical" evidence="10">
    <location>
        <begin position="119"/>
        <end position="143"/>
    </location>
</feature>
<feature type="compositionally biased region" description="Basic and acidic residues" evidence="9">
    <location>
        <begin position="303"/>
        <end position="324"/>
    </location>
</feature>
<dbReference type="GO" id="GO:0005385">
    <property type="term" value="F:zinc ion transmembrane transporter activity"/>
    <property type="evidence" value="ECO:0007669"/>
    <property type="project" value="TreeGrafter"/>
</dbReference>
<dbReference type="SUPFAM" id="SSF161111">
    <property type="entry name" value="Cation efflux protein transmembrane domain-like"/>
    <property type="match status" value="1"/>
</dbReference>
<evidence type="ECO:0000256" key="10">
    <source>
        <dbReference type="SAM" id="Phobius"/>
    </source>
</evidence>
<keyword evidence="3" id="KW-0813">Transport</keyword>
<evidence type="ECO:0000256" key="2">
    <source>
        <dbReference type="ARBA" id="ARBA00008873"/>
    </source>
</evidence>
<dbReference type="Pfam" id="PF01545">
    <property type="entry name" value="Cation_efflux"/>
    <property type="match status" value="1"/>
</dbReference>
<comment type="subcellular location">
    <subcellularLocation>
        <location evidence="1">Membrane</location>
        <topology evidence="1">Multi-pass membrane protein</topology>
    </subcellularLocation>
</comment>
<accession>A0A1M6A974</accession>
<dbReference type="Gene3D" id="1.20.1510.10">
    <property type="entry name" value="Cation efflux protein transmembrane domain"/>
    <property type="match status" value="1"/>
</dbReference>
<dbReference type="NCBIfam" id="TIGR01297">
    <property type="entry name" value="CDF"/>
    <property type="match status" value="1"/>
</dbReference>
<dbReference type="GO" id="GO:0005886">
    <property type="term" value="C:plasma membrane"/>
    <property type="evidence" value="ECO:0007669"/>
    <property type="project" value="TreeGrafter"/>
</dbReference>
<evidence type="ECO:0000256" key="1">
    <source>
        <dbReference type="ARBA" id="ARBA00004141"/>
    </source>
</evidence>
<keyword evidence="4 10" id="KW-0812">Transmembrane</keyword>
<feature type="domain" description="Cation efflux protein cytoplasmic" evidence="12">
    <location>
        <begin position="216"/>
        <end position="292"/>
    </location>
</feature>
<dbReference type="Gene3D" id="3.30.70.1350">
    <property type="entry name" value="Cation efflux protein, cytoplasmic domain"/>
    <property type="match status" value="1"/>
</dbReference>
<gene>
    <name evidence="13" type="ORF">SAMN05444417_0304</name>
</gene>
<keyword evidence="14" id="KW-1185">Reference proteome</keyword>
<feature type="transmembrane region" description="Helical" evidence="10">
    <location>
        <begin position="47"/>
        <end position="67"/>
    </location>
</feature>
<keyword evidence="7" id="KW-0406">Ion transport</keyword>
<dbReference type="STRING" id="1447782.SAMN05444417_0304"/>
<feature type="region of interest" description="Disordered" evidence="9">
    <location>
        <begin position="295"/>
        <end position="324"/>
    </location>
</feature>
<evidence type="ECO:0000256" key="8">
    <source>
        <dbReference type="ARBA" id="ARBA00023136"/>
    </source>
</evidence>
<feature type="transmembrane region" description="Helical" evidence="10">
    <location>
        <begin position="163"/>
        <end position="184"/>
    </location>
</feature>
<reference evidence="13 14" key="1">
    <citation type="submission" date="2016-11" db="EMBL/GenBank/DDBJ databases">
        <authorList>
            <person name="Jaros S."/>
            <person name="Januszkiewicz K."/>
            <person name="Wedrychowicz H."/>
        </authorList>
    </citation>
    <scope>NUCLEOTIDE SEQUENCE [LARGE SCALE GENOMIC DNA]</scope>
    <source>
        <strain evidence="13 14">DSM 100565</strain>
    </source>
</reference>
<evidence type="ECO:0000256" key="9">
    <source>
        <dbReference type="SAM" id="MobiDB-lite"/>
    </source>
</evidence>
<dbReference type="AlphaFoldDB" id="A0A1M6A974"/>
<dbReference type="PANTHER" id="PTHR11562:SF17">
    <property type="entry name" value="RE54080P-RELATED"/>
    <property type="match status" value="1"/>
</dbReference>